<dbReference type="Gramene" id="PGSC0003DMT400014062">
    <property type="protein sequence ID" value="PGSC0003DMT400014062"/>
    <property type="gene ID" value="PGSC0003DMG400005513"/>
</dbReference>
<dbReference type="HOGENOM" id="CLU_3128047_0_0_1"/>
<evidence type="ECO:0000313" key="2">
    <source>
        <dbReference type="Proteomes" id="UP000011115"/>
    </source>
</evidence>
<evidence type="ECO:0000313" key="1">
    <source>
        <dbReference type="EnsemblPlants" id="PGSC0003DMT400009986"/>
    </source>
</evidence>
<dbReference type="EnsemblPlants" id="PGSC0003DMT400014062">
    <property type="protein sequence ID" value="PGSC0003DMT400014062"/>
    <property type="gene ID" value="PGSC0003DMG400005513"/>
</dbReference>
<dbReference type="InParanoid" id="M0ZX95"/>
<organism evidence="1 2">
    <name type="scientific">Solanum tuberosum</name>
    <name type="common">Potato</name>
    <dbReference type="NCBI Taxonomy" id="4113"/>
    <lineage>
        <taxon>Eukaryota</taxon>
        <taxon>Viridiplantae</taxon>
        <taxon>Streptophyta</taxon>
        <taxon>Embryophyta</taxon>
        <taxon>Tracheophyta</taxon>
        <taxon>Spermatophyta</taxon>
        <taxon>Magnoliopsida</taxon>
        <taxon>eudicotyledons</taxon>
        <taxon>Gunneridae</taxon>
        <taxon>Pentapetalae</taxon>
        <taxon>asterids</taxon>
        <taxon>lamiids</taxon>
        <taxon>Solanales</taxon>
        <taxon>Solanaceae</taxon>
        <taxon>Solanoideae</taxon>
        <taxon>Solaneae</taxon>
        <taxon>Solanum</taxon>
    </lineage>
</organism>
<protein>
    <submittedName>
        <fullName evidence="1">Uncharacterized protein</fullName>
    </submittedName>
</protein>
<name>M0ZX95_SOLTU</name>
<accession>M0ZX95</accession>
<reference evidence="1" key="2">
    <citation type="submission" date="2015-06" db="UniProtKB">
        <authorList>
            <consortium name="EnsemblPlants"/>
        </authorList>
    </citation>
    <scope>IDENTIFICATION</scope>
    <source>
        <strain evidence="1">DM1-3 516 R44</strain>
    </source>
</reference>
<dbReference type="PaxDb" id="4113-PGSC0003DMT400009986"/>
<reference evidence="2" key="1">
    <citation type="journal article" date="2011" name="Nature">
        <title>Genome sequence and analysis of the tuber crop potato.</title>
        <authorList>
            <consortium name="The Potato Genome Sequencing Consortium"/>
        </authorList>
    </citation>
    <scope>NUCLEOTIDE SEQUENCE [LARGE SCALE GENOMIC DNA]</scope>
    <source>
        <strain evidence="2">cv. DM1-3 516 R44</strain>
    </source>
</reference>
<dbReference type="EnsemblPlants" id="PGSC0003DMT400009986">
    <property type="protein sequence ID" value="PGSC0003DMT400009986"/>
    <property type="gene ID" value="PGSC0003DMG400003908"/>
</dbReference>
<dbReference type="Proteomes" id="UP000011115">
    <property type="component" value="Unassembled WGS sequence"/>
</dbReference>
<sequence>MYLYEYKWLCSIANLQLDGPFYGACLAAATLLLSLAKQASCLLELGIVEV</sequence>
<dbReference type="Gramene" id="PGSC0003DMT400009986">
    <property type="protein sequence ID" value="PGSC0003DMT400009986"/>
    <property type="gene ID" value="PGSC0003DMG400003908"/>
</dbReference>
<dbReference type="AlphaFoldDB" id="M0ZX95"/>
<keyword evidence="2" id="KW-1185">Reference proteome</keyword>
<proteinExistence type="predicted"/>